<dbReference type="EMBL" id="CP115541">
    <property type="protein sequence ID" value="WNH52789.1"/>
    <property type="molecule type" value="Genomic_DNA"/>
</dbReference>
<name>A0ABY9YPH8_9GAMM</name>
<accession>A0ABY9YPH8</accession>
<sequence>MPISAARMGFRASLVRLVPASLAVRMGMRPSTRQLFAGPGFLAGEGPAGNDPDEIDGRFRILNQPARGRIHVLERSTGICIASTMSNTDGTWRIDRLDPNLPMTVIGYDDTGMQNAAIQDWVLPAVEE</sequence>
<dbReference type="Proteomes" id="UP001302072">
    <property type="component" value="Chromosome"/>
</dbReference>
<reference evidence="1 2" key="1">
    <citation type="submission" date="2022-12" db="EMBL/GenBank/DDBJ databases">
        <title>Two new species, Stenotrophomonas aracearum and Stenotrophomonas oahuensis, isolated from Anthurium (Araceae family) in Hawaii.</title>
        <authorList>
            <person name="Chunag S.C."/>
            <person name="Dobhal S."/>
            <person name="Alvarez A."/>
            <person name="Arif M."/>
        </authorList>
    </citation>
    <scope>NUCLEOTIDE SEQUENCE [LARGE SCALE GENOMIC DNA]</scope>
    <source>
        <strain evidence="1 2">A5586</strain>
    </source>
</reference>
<keyword evidence="2" id="KW-1185">Reference proteome</keyword>
<organism evidence="1 2">
    <name type="scientific">Stenotrophomonas oahuensis</name>
    <dbReference type="NCBI Taxonomy" id="3003271"/>
    <lineage>
        <taxon>Bacteria</taxon>
        <taxon>Pseudomonadati</taxon>
        <taxon>Pseudomonadota</taxon>
        <taxon>Gammaproteobacteria</taxon>
        <taxon>Lysobacterales</taxon>
        <taxon>Lysobacteraceae</taxon>
        <taxon>Stenotrophomonas</taxon>
    </lineage>
</organism>
<protein>
    <submittedName>
        <fullName evidence="1">Uncharacterized protein</fullName>
    </submittedName>
</protein>
<evidence type="ECO:0000313" key="1">
    <source>
        <dbReference type="EMBL" id="WNH52789.1"/>
    </source>
</evidence>
<gene>
    <name evidence="1" type="ORF">PDM29_00525</name>
</gene>
<proteinExistence type="predicted"/>
<evidence type="ECO:0000313" key="2">
    <source>
        <dbReference type="Proteomes" id="UP001302072"/>
    </source>
</evidence>
<dbReference type="RefSeq" id="WP_311191972.1">
    <property type="nucleotide sequence ID" value="NZ_CP115541.1"/>
</dbReference>